<accession>A0ABT2AW22</accession>
<evidence type="ECO:0000313" key="1">
    <source>
        <dbReference type="EMBL" id="MCS0600446.1"/>
    </source>
</evidence>
<proteinExistence type="predicted"/>
<name>A0ABT2AW22_9ACTN</name>
<dbReference type="Proteomes" id="UP001205612">
    <property type="component" value="Unassembled WGS sequence"/>
</dbReference>
<sequence length="45" mass="4882">MQTRPDRIHLVVPRARLVREAVDLTDGSALRNASCGPPASVAWPT</sequence>
<evidence type="ECO:0000313" key="2">
    <source>
        <dbReference type="Proteomes" id="UP001205612"/>
    </source>
</evidence>
<protein>
    <submittedName>
        <fullName evidence="1">Uncharacterized protein</fullName>
    </submittedName>
</protein>
<gene>
    <name evidence="1" type="ORF">NX794_04250</name>
</gene>
<dbReference type="EMBL" id="JANUGP010000002">
    <property type="protein sequence ID" value="MCS0600446.1"/>
    <property type="molecule type" value="Genomic_DNA"/>
</dbReference>
<organism evidence="1 2">
    <name type="scientific">Streptomyces pyxinicus</name>
    <dbReference type="NCBI Taxonomy" id="2970331"/>
    <lineage>
        <taxon>Bacteria</taxon>
        <taxon>Bacillati</taxon>
        <taxon>Actinomycetota</taxon>
        <taxon>Actinomycetes</taxon>
        <taxon>Kitasatosporales</taxon>
        <taxon>Streptomycetaceae</taxon>
        <taxon>Streptomyces</taxon>
    </lineage>
</organism>
<comment type="caution">
    <text evidence="1">The sequence shown here is derived from an EMBL/GenBank/DDBJ whole genome shotgun (WGS) entry which is preliminary data.</text>
</comment>
<dbReference type="RefSeq" id="WP_258776771.1">
    <property type="nucleotide sequence ID" value="NZ_JANUGP010000002.1"/>
</dbReference>
<keyword evidence="2" id="KW-1185">Reference proteome</keyword>
<reference evidence="1 2" key="1">
    <citation type="submission" date="2022-08" db="EMBL/GenBank/DDBJ databases">
        <authorList>
            <person name="Somphong A."/>
            <person name="Phongsopitanun W."/>
        </authorList>
    </citation>
    <scope>NUCLEOTIDE SEQUENCE [LARGE SCALE GENOMIC DNA]</scope>
    <source>
        <strain evidence="1 2">LP11</strain>
    </source>
</reference>